<dbReference type="InterPro" id="IPR000873">
    <property type="entry name" value="AMP-dep_synth/lig_dom"/>
</dbReference>
<dbReference type="Pfam" id="PF00501">
    <property type="entry name" value="AMP-binding"/>
    <property type="match status" value="1"/>
</dbReference>
<feature type="compositionally biased region" description="Basic and acidic residues" evidence="1">
    <location>
        <begin position="219"/>
        <end position="230"/>
    </location>
</feature>
<organism evidence="3">
    <name type="scientific">Ganoderma boninense</name>
    <dbReference type="NCBI Taxonomy" id="34458"/>
    <lineage>
        <taxon>Eukaryota</taxon>
        <taxon>Fungi</taxon>
        <taxon>Dikarya</taxon>
        <taxon>Basidiomycota</taxon>
        <taxon>Agaricomycotina</taxon>
        <taxon>Agaricomycetes</taxon>
        <taxon>Polyporales</taxon>
        <taxon>Polyporaceae</taxon>
        <taxon>Ganoderma</taxon>
    </lineage>
</organism>
<feature type="domain" description="AMP-dependent synthetase/ligase" evidence="2">
    <location>
        <begin position="76"/>
        <end position="219"/>
    </location>
</feature>
<dbReference type="SUPFAM" id="SSF56801">
    <property type="entry name" value="Acetyl-CoA synthetase-like"/>
    <property type="match status" value="1"/>
</dbReference>
<dbReference type="Gene3D" id="3.40.50.980">
    <property type="match status" value="1"/>
</dbReference>
<evidence type="ECO:0000256" key="1">
    <source>
        <dbReference type="SAM" id="MobiDB-lite"/>
    </source>
</evidence>
<dbReference type="AlphaFoldDB" id="A0A5K1JRV4"/>
<protein>
    <submittedName>
        <fullName evidence="3">CifA</fullName>
    </submittedName>
</protein>
<evidence type="ECO:0000259" key="2">
    <source>
        <dbReference type="Pfam" id="PF00501"/>
    </source>
</evidence>
<feature type="region of interest" description="Disordered" evidence="1">
    <location>
        <begin position="195"/>
        <end position="230"/>
    </location>
</feature>
<gene>
    <name evidence="3" type="primary">A0A024CIG8</name>
</gene>
<evidence type="ECO:0000313" key="3">
    <source>
        <dbReference type="EMBL" id="VWO94038.1"/>
    </source>
</evidence>
<accession>A0A5K1JRV4</accession>
<dbReference type="PANTHER" id="PTHR43201">
    <property type="entry name" value="ACYL-COA SYNTHETASE"/>
    <property type="match status" value="1"/>
</dbReference>
<dbReference type="GO" id="GO:0006631">
    <property type="term" value="P:fatty acid metabolic process"/>
    <property type="evidence" value="ECO:0007669"/>
    <property type="project" value="TreeGrafter"/>
</dbReference>
<feature type="compositionally biased region" description="Polar residues" evidence="1">
    <location>
        <begin position="195"/>
        <end position="215"/>
    </location>
</feature>
<proteinExistence type="predicted"/>
<reference evidence="3" key="1">
    <citation type="submission" date="2019-10" db="EMBL/GenBank/DDBJ databases">
        <authorList>
            <person name="Nor Muhammad N."/>
        </authorList>
    </citation>
    <scope>NUCLEOTIDE SEQUENCE</scope>
</reference>
<dbReference type="EMBL" id="LR723743">
    <property type="protein sequence ID" value="VWO94038.1"/>
    <property type="molecule type" value="Genomic_DNA"/>
</dbReference>
<dbReference type="GO" id="GO:0031956">
    <property type="term" value="F:medium-chain fatty acid-CoA ligase activity"/>
    <property type="evidence" value="ECO:0007669"/>
    <property type="project" value="TreeGrafter"/>
</dbReference>
<sequence>MSIPLAFLGNLSDPAKGTSLGDHLATEVTDSGRVSTLLDCLCSTDAPALWSTDPSRPPLSHAALRRFVAGFALPTSGLHDRLGPNDRVMVVLPTSPENAVALLAVSAYHTCAPVNSSCTAGELKEDAARLRAKAIFTTADATERLELRALREELRCEIIFMHTLADGAPGLFTMSAMREEDGAEDWAVVQNPVRQASQPHRLSDQSLVLHTSGTSGKKKASDFLNESKHL</sequence>
<dbReference type="PANTHER" id="PTHR43201:SF10">
    <property type="entry name" value="CARRIER DOMAIN-CONTAINING PROTEIN"/>
    <property type="match status" value="1"/>
</dbReference>
<name>A0A5K1JRV4_9APHY</name>